<dbReference type="EMBL" id="KB321062">
    <property type="protein sequence ID" value="ELW48332.1"/>
    <property type="molecule type" value="Genomic_DNA"/>
</dbReference>
<feature type="domain" description="PH" evidence="5">
    <location>
        <begin position="332"/>
        <end position="447"/>
    </location>
</feature>
<dbReference type="Gene3D" id="2.30.29.30">
    <property type="entry name" value="Pleckstrin-homology domain (PH domain)/Phosphotyrosine-binding domain (PTB)"/>
    <property type="match status" value="1"/>
</dbReference>
<dbReference type="FunFam" id="2.30.29.30:FF:000151">
    <property type="entry name" value="Rho guanine nucleotide exchange factor 3"/>
    <property type="match status" value="1"/>
</dbReference>
<dbReference type="PROSITE" id="PS50010">
    <property type="entry name" value="DH_2"/>
    <property type="match status" value="1"/>
</dbReference>
<dbReference type="InterPro" id="IPR000219">
    <property type="entry name" value="DH_dom"/>
</dbReference>
<dbReference type="PANTHER" id="PTHR46006">
    <property type="entry name" value="RHO GUANINE NUCLEOTIDE EXCHANGE FACTOR AT 64C, ISOFORM A"/>
    <property type="match status" value="1"/>
</dbReference>
<evidence type="ECO:0000259" key="5">
    <source>
        <dbReference type="PROSITE" id="PS50003"/>
    </source>
</evidence>
<feature type="region of interest" description="Disordered" evidence="4">
    <location>
        <begin position="70"/>
        <end position="96"/>
    </location>
</feature>
<dbReference type="SUPFAM" id="SSF48065">
    <property type="entry name" value="DBL homology domain (DH-domain)"/>
    <property type="match status" value="1"/>
</dbReference>
<evidence type="ECO:0000256" key="1">
    <source>
        <dbReference type="ARBA" id="ARBA00004496"/>
    </source>
</evidence>
<dbReference type="GO" id="GO:0035025">
    <property type="term" value="P:positive regulation of Rho protein signal transduction"/>
    <property type="evidence" value="ECO:0007669"/>
    <property type="project" value="TreeGrafter"/>
</dbReference>
<dbReference type="STRING" id="246437.L9JGZ5"/>
<dbReference type="CDD" id="cd13224">
    <property type="entry name" value="PH_Net1"/>
    <property type="match status" value="1"/>
</dbReference>
<dbReference type="InParanoid" id="L9JGZ5"/>
<feature type="compositionally biased region" description="Polar residues" evidence="4">
    <location>
        <begin position="79"/>
        <end position="91"/>
    </location>
</feature>
<dbReference type="InterPro" id="IPR001331">
    <property type="entry name" value="GDS_CDC24_CS"/>
</dbReference>
<dbReference type="GO" id="GO:0005737">
    <property type="term" value="C:cytoplasm"/>
    <property type="evidence" value="ECO:0007669"/>
    <property type="project" value="UniProtKB-SubCell"/>
</dbReference>
<evidence type="ECO:0000256" key="3">
    <source>
        <dbReference type="ARBA" id="ARBA00022658"/>
    </source>
</evidence>
<dbReference type="SMART" id="SM00233">
    <property type="entry name" value="PH"/>
    <property type="match status" value="1"/>
</dbReference>
<dbReference type="Gene3D" id="1.20.900.10">
    <property type="entry name" value="Dbl homology (DH) domain"/>
    <property type="match status" value="1"/>
</dbReference>
<evidence type="ECO:0000256" key="4">
    <source>
        <dbReference type="SAM" id="MobiDB-lite"/>
    </source>
</evidence>
<proteinExistence type="predicted"/>
<dbReference type="InterPro" id="IPR035899">
    <property type="entry name" value="DBL_dom_sf"/>
</dbReference>
<dbReference type="InterPro" id="IPR011993">
    <property type="entry name" value="PH-like_dom_sf"/>
</dbReference>
<evidence type="ECO:0000256" key="2">
    <source>
        <dbReference type="ARBA" id="ARBA00022490"/>
    </source>
</evidence>
<dbReference type="InterPro" id="IPR037853">
    <property type="entry name" value="Net1_PH"/>
</dbReference>
<feature type="domain" description="DH" evidence="6">
    <location>
        <begin position="120"/>
        <end position="302"/>
    </location>
</feature>
<dbReference type="AlphaFoldDB" id="L9JGZ5"/>
<dbReference type="SMART" id="SM00325">
    <property type="entry name" value="RhoGEF"/>
    <property type="match status" value="1"/>
</dbReference>
<organism evidence="7 8">
    <name type="scientific">Tupaia chinensis</name>
    <name type="common">Chinese tree shrew</name>
    <name type="synonym">Tupaia belangeri chinensis</name>
    <dbReference type="NCBI Taxonomy" id="246437"/>
    <lineage>
        <taxon>Eukaryota</taxon>
        <taxon>Metazoa</taxon>
        <taxon>Chordata</taxon>
        <taxon>Craniata</taxon>
        <taxon>Vertebrata</taxon>
        <taxon>Euteleostomi</taxon>
        <taxon>Mammalia</taxon>
        <taxon>Eutheria</taxon>
        <taxon>Euarchontoglires</taxon>
        <taxon>Scandentia</taxon>
        <taxon>Tupaiidae</taxon>
        <taxon>Tupaia</taxon>
    </lineage>
</organism>
<dbReference type="PANTHER" id="PTHR46006:SF4">
    <property type="entry name" value="NEUROEPITHELIAL CELL-TRANSFORMING GENE 1 PROTEIN"/>
    <property type="match status" value="1"/>
</dbReference>
<dbReference type="SUPFAM" id="SSF50729">
    <property type="entry name" value="PH domain-like"/>
    <property type="match status" value="1"/>
</dbReference>
<dbReference type="FunFam" id="1.20.900.10:FF:000010">
    <property type="entry name" value="Rho guanine nucleotide exchange factor 3 isoform 1"/>
    <property type="match status" value="1"/>
</dbReference>
<comment type="subcellular location">
    <subcellularLocation>
        <location evidence="1">Cytoplasm</location>
    </subcellularLocation>
</comment>
<keyword evidence="8" id="KW-1185">Reference proteome</keyword>
<evidence type="ECO:0000313" key="7">
    <source>
        <dbReference type="EMBL" id="ELW48332.1"/>
    </source>
</evidence>
<dbReference type="Proteomes" id="UP000011518">
    <property type="component" value="Unassembled WGS sequence"/>
</dbReference>
<sequence length="542" mass="61706">MVAHDEIGGLLPIKRTIRVLDVNNQPFREQEEPSNKRVRPLARVTSLANLISPVRNGAVRRFGQTIQSFTLRGDHRSPASAQKFSSRSTVPTPAKRRSSVLWSEMLDTSMKESLTTREIKRQEAIYEMSRGEQDLIEDLKLARKAYHDPMLKLSIMSEEELTHIFGDLDAYIPLHEDLLARIGEATKPDGTVEQIGHILVNWLPGLNAYKGYCSNQLAAKALLDQKKQDPRVQDFLQRCLESPFSRKLDLWSFLDIPRSRLVKYPLLLKEILRHTPKDHPDVQLLEEAVLIIQGVLSDINLKKGESECQYYIDKLEYLDEKQRDPRIEASKVLLCHGELKNKNGHKLYIFLFQDILVLTRPVTRNERHSYQVYRQPIPVQELVLEDLQDGDVRMGGSFRGAFSNSDKAKNIFRVRFQDPSPGQSHTLQANDVFHKQQWFNCIRAAIAPFQQAASPSEPHGLPELHEECEENCPSAANLGAQRRASTVSSIIQIEVDENASECCPSVQTAEDTKSIKAHRTQPGFRKARDKAQLSGKRKETLV</sequence>
<dbReference type="InterPro" id="IPR001849">
    <property type="entry name" value="PH_domain"/>
</dbReference>
<dbReference type="eggNOG" id="KOG4305">
    <property type="taxonomic scope" value="Eukaryota"/>
</dbReference>
<name>L9JGZ5_TUPCH</name>
<dbReference type="PROSITE" id="PS00741">
    <property type="entry name" value="DH_1"/>
    <property type="match status" value="1"/>
</dbReference>
<keyword evidence="3" id="KW-0344">Guanine-nucleotide releasing factor</keyword>
<evidence type="ECO:0000313" key="8">
    <source>
        <dbReference type="Proteomes" id="UP000011518"/>
    </source>
</evidence>
<dbReference type="OrthoDB" id="1716625at2759"/>
<dbReference type="CDD" id="cd00160">
    <property type="entry name" value="RhoGEF"/>
    <property type="match status" value="1"/>
</dbReference>
<dbReference type="KEGG" id="tup:102476806"/>
<dbReference type="InterPro" id="IPR051480">
    <property type="entry name" value="Endocytic_GEF_Adapter"/>
</dbReference>
<dbReference type="PROSITE" id="PS50003">
    <property type="entry name" value="PH_DOMAIN"/>
    <property type="match status" value="1"/>
</dbReference>
<reference evidence="8" key="1">
    <citation type="submission" date="2012-07" db="EMBL/GenBank/DDBJ databases">
        <title>Genome of the Chinese tree shrew, a rising model animal genetically related to primates.</title>
        <authorList>
            <person name="Zhang G."/>
            <person name="Fan Y."/>
            <person name="Yao Y."/>
            <person name="Huang Z."/>
        </authorList>
    </citation>
    <scope>NUCLEOTIDE SEQUENCE [LARGE SCALE GENOMIC DNA]</scope>
</reference>
<gene>
    <name evidence="7" type="ORF">TREES_T100016304</name>
</gene>
<dbReference type="GO" id="GO:0035556">
    <property type="term" value="P:intracellular signal transduction"/>
    <property type="evidence" value="ECO:0007669"/>
    <property type="project" value="InterPro"/>
</dbReference>
<reference evidence="8" key="2">
    <citation type="journal article" date="2013" name="Nat. Commun.">
        <title>Genome of the Chinese tree shrew.</title>
        <authorList>
            <person name="Fan Y."/>
            <person name="Huang Z.Y."/>
            <person name="Cao C.C."/>
            <person name="Chen C.S."/>
            <person name="Chen Y.X."/>
            <person name="Fan D.D."/>
            <person name="He J."/>
            <person name="Hou H.L."/>
            <person name="Hu L."/>
            <person name="Hu X.T."/>
            <person name="Jiang X.T."/>
            <person name="Lai R."/>
            <person name="Lang Y.S."/>
            <person name="Liang B."/>
            <person name="Liao S.G."/>
            <person name="Mu D."/>
            <person name="Ma Y.Y."/>
            <person name="Niu Y.Y."/>
            <person name="Sun X.Q."/>
            <person name="Xia J.Q."/>
            <person name="Xiao J."/>
            <person name="Xiong Z.Q."/>
            <person name="Xu L."/>
            <person name="Yang L."/>
            <person name="Zhang Y."/>
            <person name="Zhao W."/>
            <person name="Zhao X.D."/>
            <person name="Zheng Y.T."/>
            <person name="Zhou J.M."/>
            <person name="Zhu Y.B."/>
            <person name="Zhang G.J."/>
            <person name="Wang J."/>
            <person name="Yao Y.G."/>
        </authorList>
    </citation>
    <scope>NUCLEOTIDE SEQUENCE [LARGE SCALE GENOMIC DNA]</scope>
</reference>
<accession>L9JGZ5</accession>
<dbReference type="GO" id="GO:0005085">
    <property type="term" value="F:guanyl-nucleotide exchange factor activity"/>
    <property type="evidence" value="ECO:0007669"/>
    <property type="project" value="UniProtKB-KW"/>
</dbReference>
<keyword evidence="2" id="KW-0963">Cytoplasm</keyword>
<dbReference type="InterPro" id="IPR055251">
    <property type="entry name" value="SOS1_NGEF_PH"/>
</dbReference>
<dbReference type="FunCoup" id="L9JGZ5">
    <property type="interactions" value="677"/>
</dbReference>
<dbReference type="Pfam" id="PF00621">
    <property type="entry name" value="RhoGEF"/>
    <property type="match status" value="1"/>
</dbReference>
<dbReference type="Pfam" id="PF22697">
    <property type="entry name" value="SOS1_NGEF_PH"/>
    <property type="match status" value="1"/>
</dbReference>
<evidence type="ECO:0000259" key="6">
    <source>
        <dbReference type="PROSITE" id="PS50010"/>
    </source>
</evidence>
<feature type="region of interest" description="Disordered" evidence="4">
    <location>
        <begin position="505"/>
        <end position="542"/>
    </location>
</feature>
<protein>
    <submittedName>
        <fullName evidence="7">Neuroepithelial cell-transforming 1 protein</fullName>
    </submittedName>
</protein>